<protein>
    <submittedName>
        <fullName evidence="1">Uncharacterized protein</fullName>
    </submittedName>
</protein>
<evidence type="ECO:0000313" key="1">
    <source>
        <dbReference type="EMBL" id="MFC0319825.1"/>
    </source>
</evidence>
<dbReference type="Proteomes" id="UP001589774">
    <property type="component" value="Unassembled WGS sequence"/>
</dbReference>
<name>A0ABV6HP09_9SPHI</name>
<keyword evidence="2" id="KW-1185">Reference proteome</keyword>
<reference evidence="1 2" key="1">
    <citation type="submission" date="2024-09" db="EMBL/GenBank/DDBJ databases">
        <authorList>
            <person name="Sun Q."/>
            <person name="Mori K."/>
        </authorList>
    </citation>
    <scope>NUCLEOTIDE SEQUENCE [LARGE SCALE GENOMIC DNA]</scope>
    <source>
        <strain evidence="1 2">CCM 7765</strain>
    </source>
</reference>
<gene>
    <name evidence="1" type="ORF">ACFFI0_15995</name>
</gene>
<sequence>MKKVTKTDRRELMSTKNGQNANKLIAWNFALKVVPQRNVQTANFLGDISAERKASTFNPTY</sequence>
<evidence type="ECO:0000313" key="2">
    <source>
        <dbReference type="Proteomes" id="UP001589774"/>
    </source>
</evidence>
<dbReference type="RefSeq" id="WP_130855546.1">
    <property type="nucleotide sequence ID" value="NZ_JBHLWO010000002.1"/>
</dbReference>
<accession>A0ABV6HP09</accession>
<comment type="caution">
    <text evidence="1">The sequence shown here is derived from an EMBL/GenBank/DDBJ whole genome shotgun (WGS) entry which is preliminary data.</text>
</comment>
<organism evidence="1 2">
    <name type="scientific">Olivibacter oleidegradans</name>
    <dbReference type="NCBI Taxonomy" id="760123"/>
    <lineage>
        <taxon>Bacteria</taxon>
        <taxon>Pseudomonadati</taxon>
        <taxon>Bacteroidota</taxon>
        <taxon>Sphingobacteriia</taxon>
        <taxon>Sphingobacteriales</taxon>
        <taxon>Sphingobacteriaceae</taxon>
        <taxon>Olivibacter</taxon>
    </lineage>
</organism>
<proteinExistence type="predicted"/>
<dbReference type="EMBL" id="JBHLWO010000002">
    <property type="protein sequence ID" value="MFC0319825.1"/>
    <property type="molecule type" value="Genomic_DNA"/>
</dbReference>